<sequence length="497" mass="54662">MSKNVDMKARYAELKLGQDAIDEIEEAYAKAVKAQREFETWSQEQIDRTIQSVAQIVANSHNFHELVMMGIEESNFGDPVSREAKRFKIRGILRDCLRQKSVGIIEEVPEKRIVKYAKPVGIIACVIPATNPDLTPAGNAIYAIKARNAIIFSPHPRTKKTSAKTIELMREGLRRVGAPEDLVQILGQKAKINKATSEALMSKCDLVVATGGQGVVSRAYTSGTPAYAVGAGNATMIWDETAAQDLNKAAFNTMRSKTSDFGSGCSADGNIVISEKIWDAALNELVAVGGYMLSAEEQEAIRKAMWDDELHRLADTVALSPQDMAKAAGFEIPEDRKFLIASHGTGIFNDALEGVWCREKLTTLLAVHKYEGEFQNAIDAIMAIHEVGGIGHSVGIFSFDEDHIHRLAMVARVGRIMVRQPQSKANSGSMNNGMPMTSSIGCGTWAGNATSENVHLHHYMNVTWVSKEFDQPDSPSDEELFGEFYDPELEKVQYSKY</sequence>
<keyword evidence="4" id="KW-1185">Reference proteome</keyword>
<dbReference type="AlphaFoldDB" id="A0A1G5RZ12"/>
<keyword evidence="1" id="KW-0560">Oxidoreductase</keyword>
<evidence type="ECO:0000313" key="4">
    <source>
        <dbReference type="Proteomes" id="UP000199208"/>
    </source>
</evidence>
<dbReference type="SUPFAM" id="SSF53720">
    <property type="entry name" value="ALDH-like"/>
    <property type="match status" value="1"/>
</dbReference>
<organism evidence="3 4">
    <name type="scientific">Acidaminobacter hydrogenoformans DSM 2784</name>
    <dbReference type="NCBI Taxonomy" id="1120920"/>
    <lineage>
        <taxon>Bacteria</taxon>
        <taxon>Bacillati</taxon>
        <taxon>Bacillota</taxon>
        <taxon>Clostridia</taxon>
        <taxon>Peptostreptococcales</taxon>
        <taxon>Acidaminobacteraceae</taxon>
        <taxon>Acidaminobacter</taxon>
    </lineage>
</organism>
<dbReference type="InterPro" id="IPR015590">
    <property type="entry name" value="Aldehyde_DH_dom"/>
</dbReference>
<dbReference type="PANTHER" id="PTHR11699">
    <property type="entry name" value="ALDEHYDE DEHYDROGENASE-RELATED"/>
    <property type="match status" value="1"/>
</dbReference>
<dbReference type="Gene3D" id="3.40.605.10">
    <property type="entry name" value="Aldehyde Dehydrogenase, Chain A, domain 1"/>
    <property type="match status" value="1"/>
</dbReference>
<dbReference type="InterPro" id="IPR016163">
    <property type="entry name" value="Ald_DH_C"/>
</dbReference>
<proteinExistence type="predicted"/>
<dbReference type="Gene3D" id="3.40.309.10">
    <property type="entry name" value="Aldehyde Dehydrogenase, Chain A, domain 2"/>
    <property type="match status" value="1"/>
</dbReference>
<evidence type="ECO:0000256" key="1">
    <source>
        <dbReference type="ARBA" id="ARBA00023002"/>
    </source>
</evidence>
<protein>
    <submittedName>
        <fullName evidence="3">Sulfoacetaldehyde dehydrogenase</fullName>
    </submittedName>
</protein>
<name>A0A1G5RZ12_9FIRM</name>
<evidence type="ECO:0000259" key="2">
    <source>
        <dbReference type="Pfam" id="PF00171"/>
    </source>
</evidence>
<dbReference type="InterPro" id="IPR016162">
    <property type="entry name" value="Ald_DH_N"/>
</dbReference>
<dbReference type="STRING" id="1120920.SAMN03080599_01704"/>
<dbReference type="Proteomes" id="UP000199208">
    <property type="component" value="Unassembled WGS sequence"/>
</dbReference>
<dbReference type="InterPro" id="IPR016161">
    <property type="entry name" value="Ald_DH/histidinol_DH"/>
</dbReference>
<gene>
    <name evidence="3" type="ORF">SAMN03080599_01704</name>
</gene>
<feature type="domain" description="Aldehyde dehydrogenase" evidence="2">
    <location>
        <begin position="22"/>
        <end position="287"/>
    </location>
</feature>
<reference evidence="3 4" key="1">
    <citation type="submission" date="2016-10" db="EMBL/GenBank/DDBJ databases">
        <authorList>
            <person name="de Groot N.N."/>
        </authorList>
    </citation>
    <scope>NUCLEOTIDE SEQUENCE [LARGE SCALE GENOMIC DNA]</scope>
    <source>
        <strain evidence="3 4">DSM 2784</strain>
    </source>
</reference>
<dbReference type="RefSeq" id="WP_242870848.1">
    <property type="nucleotide sequence ID" value="NZ_FMWL01000007.1"/>
</dbReference>
<dbReference type="Pfam" id="PF00171">
    <property type="entry name" value="Aldedh"/>
    <property type="match status" value="1"/>
</dbReference>
<accession>A0A1G5RZ12</accession>
<dbReference type="EMBL" id="FMWL01000007">
    <property type="protein sequence ID" value="SCZ79342.1"/>
    <property type="molecule type" value="Genomic_DNA"/>
</dbReference>
<dbReference type="GO" id="GO:0016620">
    <property type="term" value="F:oxidoreductase activity, acting on the aldehyde or oxo group of donors, NAD or NADP as acceptor"/>
    <property type="evidence" value="ECO:0007669"/>
    <property type="project" value="InterPro"/>
</dbReference>
<evidence type="ECO:0000313" key="3">
    <source>
        <dbReference type="EMBL" id="SCZ79342.1"/>
    </source>
</evidence>